<gene>
    <name evidence="8" type="ORF">EDD73_11860</name>
</gene>
<proteinExistence type="inferred from homology"/>
<feature type="domain" description="Multidrug resistance protein MdtA-like barrel-sandwich hybrid" evidence="5">
    <location>
        <begin position="24"/>
        <end position="211"/>
    </location>
</feature>
<dbReference type="Gene3D" id="2.40.50.100">
    <property type="match status" value="1"/>
</dbReference>
<keyword evidence="2" id="KW-0175">Coiled coil</keyword>
<dbReference type="Pfam" id="PF25989">
    <property type="entry name" value="YknX_C"/>
    <property type="match status" value="1"/>
</dbReference>
<evidence type="ECO:0000313" key="8">
    <source>
        <dbReference type="EMBL" id="TCP63517.1"/>
    </source>
</evidence>
<dbReference type="SUPFAM" id="SSF111369">
    <property type="entry name" value="HlyD-like secretion proteins"/>
    <property type="match status" value="3"/>
</dbReference>
<evidence type="ECO:0000259" key="7">
    <source>
        <dbReference type="Pfam" id="PF25989"/>
    </source>
</evidence>
<dbReference type="PANTHER" id="PTHR30469:SF15">
    <property type="entry name" value="HLYD FAMILY OF SECRETION PROTEINS"/>
    <property type="match status" value="1"/>
</dbReference>
<feature type="domain" description="Multidrug resistance protein MdtA-like alpha-helical hairpin" evidence="4">
    <location>
        <begin position="89"/>
        <end position="146"/>
    </location>
</feature>
<dbReference type="InterPro" id="IPR058624">
    <property type="entry name" value="MdtA-like_HH"/>
</dbReference>
<dbReference type="Pfam" id="PF25917">
    <property type="entry name" value="BSH_RND"/>
    <property type="match status" value="1"/>
</dbReference>
<dbReference type="AlphaFoldDB" id="A0A4R2RMK8"/>
<sequence>MTMAASRQQLHSEFSGTLQGIEEATLAFEVGGRISATYVKEGDQLAAGDVLAQIDPTDYSYDLAAASATAAQTGASLRQVENGATSYEINQAQALREKARANLEKSKADFERYQALFESGSLSRKDYESAQTQLTIAENDFTVAEQAYQNIISGARDEVKEQTRALYEQSLTRQQKAAYTLDKTRLKAPFSGTVTAKVTQAGQMVGAGTTVYKIASMRTLKVVIPVPDRDIARWRKDDKVTLELYGQRREGLVKYIYPAASQNTGTVGVEIWVDNPNQDWLPGQVVHVYHLLQEKEALWVPVGAVVRRGAEQPYLFVLQDGHAVKRPVELGALINDHLEILQGIQAGDPIITSSADRLFDGDPVAPLAPDGNASGTTPPLPATGG</sequence>
<evidence type="ECO:0000259" key="4">
    <source>
        <dbReference type="Pfam" id="PF25876"/>
    </source>
</evidence>
<comment type="caution">
    <text evidence="8">The sequence shown here is derived from an EMBL/GenBank/DDBJ whole genome shotgun (WGS) entry which is preliminary data.</text>
</comment>
<feature type="domain" description="CusB-like beta-barrel" evidence="6">
    <location>
        <begin position="222"/>
        <end position="288"/>
    </location>
</feature>
<evidence type="ECO:0000256" key="2">
    <source>
        <dbReference type="SAM" id="Coils"/>
    </source>
</evidence>
<organism evidence="8 9">
    <name type="scientific">Heliophilum fasciatum</name>
    <dbReference type="NCBI Taxonomy" id="35700"/>
    <lineage>
        <taxon>Bacteria</taxon>
        <taxon>Bacillati</taxon>
        <taxon>Bacillota</taxon>
        <taxon>Clostridia</taxon>
        <taxon>Eubacteriales</taxon>
        <taxon>Heliobacteriaceae</taxon>
        <taxon>Heliophilum</taxon>
    </lineage>
</organism>
<name>A0A4R2RMK8_9FIRM</name>
<dbReference type="NCBIfam" id="TIGR01730">
    <property type="entry name" value="RND_mfp"/>
    <property type="match status" value="1"/>
</dbReference>
<dbReference type="Proteomes" id="UP000294813">
    <property type="component" value="Unassembled WGS sequence"/>
</dbReference>
<evidence type="ECO:0000259" key="5">
    <source>
        <dbReference type="Pfam" id="PF25917"/>
    </source>
</evidence>
<dbReference type="EMBL" id="SLXT01000018">
    <property type="protein sequence ID" value="TCP63517.1"/>
    <property type="molecule type" value="Genomic_DNA"/>
</dbReference>
<dbReference type="Gene3D" id="1.10.287.470">
    <property type="entry name" value="Helix hairpin bin"/>
    <property type="match status" value="1"/>
</dbReference>
<dbReference type="Gene3D" id="2.40.30.170">
    <property type="match status" value="1"/>
</dbReference>
<evidence type="ECO:0000259" key="6">
    <source>
        <dbReference type="Pfam" id="PF25954"/>
    </source>
</evidence>
<protein>
    <submittedName>
        <fullName evidence="8">RND family efflux transporter MFP subunit</fullName>
    </submittedName>
</protein>
<accession>A0A4R2RMK8</accession>
<feature type="region of interest" description="Disordered" evidence="3">
    <location>
        <begin position="361"/>
        <end position="385"/>
    </location>
</feature>
<dbReference type="Pfam" id="PF25954">
    <property type="entry name" value="Beta-barrel_RND_2"/>
    <property type="match status" value="1"/>
</dbReference>
<dbReference type="Gene3D" id="2.40.420.20">
    <property type="match status" value="1"/>
</dbReference>
<dbReference type="GO" id="GO:1990281">
    <property type="term" value="C:efflux pump complex"/>
    <property type="evidence" value="ECO:0007669"/>
    <property type="project" value="TreeGrafter"/>
</dbReference>
<evidence type="ECO:0000256" key="1">
    <source>
        <dbReference type="ARBA" id="ARBA00009477"/>
    </source>
</evidence>
<dbReference type="InterPro" id="IPR058637">
    <property type="entry name" value="YknX-like_C"/>
</dbReference>
<keyword evidence="9" id="KW-1185">Reference proteome</keyword>
<dbReference type="InterPro" id="IPR058792">
    <property type="entry name" value="Beta-barrel_RND_2"/>
</dbReference>
<dbReference type="InterPro" id="IPR006143">
    <property type="entry name" value="RND_pump_MFP"/>
</dbReference>
<comment type="similarity">
    <text evidence="1">Belongs to the membrane fusion protein (MFP) (TC 8.A.1) family.</text>
</comment>
<evidence type="ECO:0000313" key="9">
    <source>
        <dbReference type="Proteomes" id="UP000294813"/>
    </source>
</evidence>
<dbReference type="GO" id="GO:0015562">
    <property type="term" value="F:efflux transmembrane transporter activity"/>
    <property type="evidence" value="ECO:0007669"/>
    <property type="project" value="TreeGrafter"/>
</dbReference>
<dbReference type="Pfam" id="PF25876">
    <property type="entry name" value="HH_MFP_RND"/>
    <property type="match status" value="1"/>
</dbReference>
<reference evidence="8 9" key="1">
    <citation type="submission" date="2019-03" db="EMBL/GenBank/DDBJ databases">
        <title>Genomic Encyclopedia of Type Strains, Phase IV (KMG-IV): sequencing the most valuable type-strain genomes for metagenomic binning, comparative biology and taxonomic classification.</title>
        <authorList>
            <person name="Goeker M."/>
        </authorList>
    </citation>
    <scope>NUCLEOTIDE SEQUENCE [LARGE SCALE GENOMIC DNA]</scope>
    <source>
        <strain evidence="8 9">DSM 11170</strain>
    </source>
</reference>
<dbReference type="PANTHER" id="PTHR30469">
    <property type="entry name" value="MULTIDRUG RESISTANCE PROTEIN MDTA"/>
    <property type="match status" value="1"/>
</dbReference>
<dbReference type="InterPro" id="IPR058625">
    <property type="entry name" value="MdtA-like_BSH"/>
</dbReference>
<feature type="coiled-coil region" evidence="2">
    <location>
        <begin position="89"/>
        <end position="116"/>
    </location>
</feature>
<evidence type="ECO:0000256" key="3">
    <source>
        <dbReference type="SAM" id="MobiDB-lite"/>
    </source>
</evidence>
<feature type="domain" description="YknX-like C-terminal permuted SH3-like" evidence="7">
    <location>
        <begin position="298"/>
        <end position="364"/>
    </location>
</feature>